<evidence type="ECO:0000313" key="3">
    <source>
        <dbReference type="EMBL" id="WOO83730.1"/>
    </source>
</evidence>
<evidence type="ECO:0008006" key="5">
    <source>
        <dbReference type="Google" id="ProtNLM"/>
    </source>
</evidence>
<organism evidence="3 4">
    <name type="scientific">Vanrija pseudolonga</name>
    <dbReference type="NCBI Taxonomy" id="143232"/>
    <lineage>
        <taxon>Eukaryota</taxon>
        <taxon>Fungi</taxon>
        <taxon>Dikarya</taxon>
        <taxon>Basidiomycota</taxon>
        <taxon>Agaricomycotina</taxon>
        <taxon>Tremellomycetes</taxon>
        <taxon>Trichosporonales</taxon>
        <taxon>Trichosporonaceae</taxon>
        <taxon>Vanrija</taxon>
    </lineage>
</organism>
<evidence type="ECO:0000256" key="1">
    <source>
        <dbReference type="SAM" id="Phobius"/>
    </source>
</evidence>
<keyword evidence="2" id="KW-0732">Signal</keyword>
<dbReference type="GeneID" id="87810424"/>
<keyword evidence="4" id="KW-1185">Reference proteome</keyword>
<evidence type="ECO:0000256" key="2">
    <source>
        <dbReference type="SAM" id="SignalP"/>
    </source>
</evidence>
<feature type="chain" id="PRO_5042251487" description="Mid2 domain-containing protein" evidence="2">
    <location>
        <begin position="22"/>
        <end position="263"/>
    </location>
</feature>
<dbReference type="AlphaFoldDB" id="A0AAF1BMS8"/>
<proteinExistence type="predicted"/>
<dbReference type="Proteomes" id="UP000827549">
    <property type="component" value="Chromosome 5"/>
</dbReference>
<reference evidence="3" key="1">
    <citation type="submission" date="2023-10" db="EMBL/GenBank/DDBJ databases">
        <authorList>
            <person name="Noh H."/>
        </authorList>
    </citation>
    <scope>NUCLEOTIDE SEQUENCE</scope>
    <source>
        <strain evidence="3">DUCC4014</strain>
    </source>
</reference>
<sequence>MRIIHPASAFVALAALAVARAEPQLATTTPTRNVTFPTARTSTFRSTDTVLPTTTRTLIETRFAEGTRAADISYAAERRTNAAEARAQGLLAAAIAPIVVLSIVFGPCVYIALLQYERHTRKIIADARAADVNRPWGDDVELAPKEPEQPEPYVTPYASPAPVPRGALVAVSVPLLATPAAAAPAAVSTTVTTAFRSAESFFADKYAPQREAAERTIRNCTIAAPILAVAPFLISAVAFGILYVRRRRALAFAKPKVEYWGIN</sequence>
<keyword evidence="1" id="KW-1133">Transmembrane helix</keyword>
<keyword evidence="1" id="KW-0472">Membrane</keyword>
<keyword evidence="1" id="KW-0812">Transmembrane</keyword>
<gene>
    <name evidence="3" type="ORF">LOC62_05G007251</name>
</gene>
<dbReference type="RefSeq" id="XP_062629756.1">
    <property type="nucleotide sequence ID" value="XM_062773772.1"/>
</dbReference>
<evidence type="ECO:0000313" key="4">
    <source>
        <dbReference type="Proteomes" id="UP000827549"/>
    </source>
</evidence>
<feature type="signal peptide" evidence="2">
    <location>
        <begin position="1"/>
        <end position="21"/>
    </location>
</feature>
<protein>
    <recommendedName>
        <fullName evidence="5">Mid2 domain-containing protein</fullName>
    </recommendedName>
</protein>
<name>A0AAF1BMS8_9TREE</name>
<accession>A0AAF1BMS8</accession>
<feature type="transmembrane region" description="Helical" evidence="1">
    <location>
        <begin position="222"/>
        <end position="244"/>
    </location>
</feature>
<feature type="transmembrane region" description="Helical" evidence="1">
    <location>
        <begin position="90"/>
        <end position="113"/>
    </location>
</feature>
<dbReference type="EMBL" id="CP086718">
    <property type="protein sequence ID" value="WOO83730.1"/>
    <property type="molecule type" value="Genomic_DNA"/>
</dbReference>